<dbReference type="OrthoDB" id="2622399at2"/>
<name>A0A317KY95_9BACI</name>
<accession>A0A317KY95</accession>
<dbReference type="Gene3D" id="3.40.50.12580">
    <property type="match status" value="1"/>
</dbReference>
<dbReference type="InterPro" id="IPR043148">
    <property type="entry name" value="TagF_C"/>
</dbReference>
<dbReference type="RefSeq" id="WP_109983960.1">
    <property type="nucleotide sequence ID" value="NZ_QGTD01000008.1"/>
</dbReference>
<sequence>MRNYWSLYYHFLQEFKELTYKGFSLPYILHFPNLVRNNKEVANALGQENFADTLTYQINHQREFQAAFTKYVNSHHKRFKKKKINNGKIAIHVDPILRIPDKSYEKSFKKSKSLIVVADPTTSSTSKNKTIKFGLPVKNLCHYRTSAYKKEILAVQNKARALFQSTKHSPFYQNQLFQAKVIKKIPQAIKMIEQVNQFFDEVPISCVLVSSTHSYISRILSLVAAERGIPSICLQHGIMNSEQGFIPKIATIDAVYGQFEVDWYKQLGVNQHGLKIIGHPRFDQAKQLPQQTRKAFHQNLGLDPRKKTIMLVVRENQKIEKWRLFLKTIYAKKLDVNILIKDIPGKDAHPLTKEFPVVSSSKISSLYDILPHVDCVVSYTSTVALESMLADKPVFILDNSFPNYTGYYNPLNEMVQKDPRKLAKLVTLFFTTPHWKSYAKNKREQFLRYAYPYKGISEKRLKALIYELMNGKFTPF</sequence>
<dbReference type="EMBL" id="QGTD01000008">
    <property type="protein sequence ID" value="PWU68236.1"/>
    <property type="molecule type" value="Genomic_DNA"/>
</dbReference>
<organism evidence="1 2">
    <name type="scientific">Gracilibacillus dipsosauri</name>
    <dbReference type="NCBI Taxonomy" id="178340"/>
    <lineage>
        <taxon>Bacteria</taxon>
        <taxon>Bacillati</taxon>
        <taxon>Bacillota</taxon>
        <taxon>Bacilli</taxon>
        <taxon>Bacillales</taxon>
        <taxon>Bacillaceae</taxon>
        <taxon>Gracilibacillus</taxon>
    </lineage>
</organism>
<dbReference type="SUPFAM" id="SSF53756">
    <property type="entry name" value="UDP-Glycosyltransferase/glycogen phosphorylase"/>
    <property type="match status" value="1"/>
</dbReference>
<gene>
    <name evidence="1" type="ORF">DLJ74_07205</name>
</gene>
<reference evidence="1 2" key="1">
    <citation type="submission" date="2018-05" db="EMBL/GenBank/DDBJ databases">
        <title>Genomic analysis of Gracilibacillus dipsosauri DD1 reveals novel features of a salt-tolerant amylase.</title>
        <authorList>
            <person name="Deutch C.E."/>
            <person name="Yang S."/>
        </authorList>
    </citation>
    <scope>NUCLEOTIDE SEQUENCE [LARGE SCALE GENOMIC DNA]</scope>
    <source>
        <strain evidence="1 2">DD1</strain>
    </source>
</reference>
<comment type="caution">
    <text evidence="1">The sequence shown here is derived from an EMBL/GenBank/DDBJ whole genome shotgun (WGS) entry which is preliminary data.</text>
</comment>
<dbReference type="Proteomes" id="UP000245624">
    <property type="component" value="Unassembled WGS sequence"/>
</dbReference>
<keyword evidence="2" id="KW-1185">Reference proteome</keyword>
<dbReference type="AlphaFoldDB" id="A0A317KY95"/>
<proteinExistence type="predicted"/>
<evidence type="ECO:0000313" key="1">
    <source>
        <dbReference type="EMBL" id="PWU68236.1"/>
    </source>
</evidence>
<protein>
    <submittedName>
        <fullName evidence="1">Uncharacterized protein</fullName>
    </submittedName>
</protein>
<evidence type="ECO:0000313" key="2">
    <source>
        <dbReference type="Proteomes" id="UP000245624"/>
    </source>
</evidence>